<keyword evidence="3" id="KW-1185">Reference proteome</keyword>
<feature type="compositionally biased region" description="Basic and acidic residues" evidence="1">
    <location>
        <begin position="49"/>
        <end position="60"/>
    </location>
</feature>
<sequence>MKFKSPSNSLLQEAKPSSRCLRSTPPWSRTNPCCLASHQDVVGMGCSDPHSRSASERSRTPESALVP</sequence>
<feature type="region of interest" description="Disordered" evidence="1">
    <location>
        <begin position="45"/>
        <end position="67"/>
    </location>
</feature>
<name>A0A0V1LE26_9BILA</name>
<feature type="compositionally biased region" description="Polar residues" evidence="1">
    <location>
        <begin position="1"/>
        <end position="11"/>
    </location>
</feature>
<organism evidence="2 3">
    <name type="scientific">Trichinella nativa</name>
    <dbReference type="NCBI Taxonomy" id="6335"/>
    <lineage>
        <taxon>Eukaryota</taxon>
        <taxon>Metazoa</taxon>
        <taxon>Ecdysozoa</taxon>
        <taxon>Nematoda</taxon>
        <taxon>Enoplea</taxon>
        <taxon>Dorylaimia</taxon>
        <taxon>Trichinellida</taxon>
        <taxon>Trichinellidae</taxon>
        <taxon>Trichinella</taxon>
    </lineage>
</organism>
<accession>A0A0V1LE26</accession>
<evidence type="ECO:0000256" key="1">
    <source>
        <dbReference type="SAM" id="MobiDB-lite"/>
    </source>
</evidence>
<evidence type="ECO:0000313" key="3">
    <source>
        <dbReference type="Proteomes" id="UP000054721"/>
    </source>
</evidence>
<gene>
    <name evidence="2" type="ORF">T02_3370</name>
</gene>
<reference evidence="2 3" key="1">
    <citation type="submission" date="2015-05" db="EMBL/GenBank/DDBJ databases">
        <title>Evolution of Trichinella species and genotypes.</title>
        <authorList>
            <person name="Korhonen P.K."/>
            <person name="Edoardo P."/>
            <person name="Giuseppe L.R."/>
            <person name="Gasser R.B."/>
        </authorList>
    </citation>
    <scope>NUCLEOTIDE SEQUENCE [LARGE SCALE GENOMIC DNA]</scope>
    <source>
        <strain evidence="2">ISS10</strain>
    </source>
</reference>
<feature type="region of interest" description="Disordered" evidence="1">
    <location>
        <begin position="1"/>
        <end position="29"/>
    </location>
</feature>
<dbReference type="AlphaFoldDB" id="A0A0V1LE26"/>
<dbReference type="EMBL" id="JYDW01000069">
    <property type="protein sequence ID" value="KRZ57752.1"/>
    <property type="molecule type" value="Genomic_DNA"/>
</dbReference>
<dbReference type="Proteomes" id="UP000054721">
    <property type="component" value="Unassembled WGS sequence"/>
</dbReference>
<comment type="caution">
    <text evidence="2">The sequence shown here is derived from an EMBL/GenBank/DDBJ whole genome shotgun (WGS) entry which is preliminary data.</text>
</comment>
<proteinExistence type="predicted"/>
<protein>
    <submittedName>
        <fullName evidence="2">Uncharacterized protein</fullName>
    </submittedName>
</protein>
<evidence type="ECO:0000313" key="2">
    <source>
        <dbReference type="EMBL" id="KRZ57752.1"/>
    </source>
</evidence>